<sequence>MTLQQWADNGWLESHITSAEEIANLLAIVDRDLSDAGEEISADWRFGIADNAALKLCTILLYAGGYRAARTLQHYRTIQALPLILGPKHRPDATYLDACRKKRNNVEYDYVGGATDDEASELAAFVVELREKVLDWLKQYHHHLTKSPG</sequence>
<dbReference type="STRING" id="880072.Desac_1551"/>
<dbReference type="EMBL" id="CP002629">
    <property type="protein sequence ID" value="AEB09405.1"/>
    <property type="molecule type" value="Genomic_DNA"/>
</dbReference>
<proteinExistence type="predicted"/>
<dbReference type="HOGENOM" id="CLU_147948_0_0_7"/>
<protein>
    <recommendedName>
        <fullName evidence="3">HEPN domain-containing protein</fullName>
    </recommendedName>
</protein>
<gene>
    <name evidence="1" type="ordered locus">Desac_1551</name>
</gene>
<dbReference type="eggNOG" id="ENOG50338BG">
    <property type="taxonomic scope" value="Bacteria"/>
</dbReference>
<dbReference type="AlphaFoldDB" id="F2NHS0"/>
<dbReference type="RefSeq" id="WP_013706515.1">
    <property type="nucleotide sequence ID" value="NC_015388.1"/>
</dbReference>
<evidence type="ECO:0008006" key="3">
    <source>
        <dbReference type="Google" id="ProtNLM"/>
    </source>
</evidence>
<keyword evidence="2" id="KW-1185">Reference proteome</keyword>
<dbReference type="KEGG" id="dao:Desac_1551"/>
<evidence type="ECO:0000313" key="1">
    <source>
        <dbReference type="EMBL" id="AEB09405.1"/>
    </source>
</evidence>
<dbReference type="Proteomes" id="UP000000483">
    <property type="component" value="Chromosome"/>
</dbReference>
<reference evidence="2" key="2">
    <citation type="submission" date="2011-03" db="EMBL/GenBank/DDBJ databases">
        <title>The complete genome of Desulfobacca acetoxidans DSM 11109.</title>
        <authorList>
            <consortium name="US DOE Joint Genome Institute (JGI-PGF)"/>
            <person name="Lucas S."/>
            <person name="Copeland A."/>
            <person name="Lapidus A."/>
            <person name="Bruce D."/>
            <person name="Goodwin L."/>
            <person name="Pitluck S."/>
            <person name="Peters L."/>
            <person name="Kyrpides N."/>
            <person name="Mavromatis K."/>
            <person name="Ivanova N."/>
            <person name="Ovchinnikova G."/>
            <person name="Teshima H."/>
            <person name="Detter J.C."/>
            <person name="Han C."/>
            <person name="Land M."/>
            <person name="Hauser L."/>
            <person name="Markowitz V."/>
            <person name="Cheng J.-F."/>
            <person name="Hugenholtz P."/>
            <person name="Woyke T."/>
            <person name="Wu D."/>
            <person name="Spring S."/>
            <person name="Schueler E."/>
            <person name="Brambilla E."/>
            <person name="Klenk H.-P."/>
            <person name="Eisen J.A."/>
        </authorList>
    </citation>
    <scope>NUCLEOTIDE SEQUENCE [LARGE SCALE GENOMIC DNA]</scope>
    <source>
        <strain evidence="2">ATCC 700848 / DSM 11109 / ASRB2</strain>
    </source>
</reference>
<organism evidence="1 2">
    <name type="scientific">Desulfobacca acetoxidans (strain ATCC 700848 / DSM 11109 / ASRB2)</name>
    <dbReference type="NCBI Taxonomy" id="880072"/>
    <lineage>
        <taxon>Bacteria</taxon>
        <taxon>Pseudomonadati</taxon>
        <taxon>Thermodesulfobacteriota</taxon>
        <taxon>Desulfobaccia</taxon>
        <taxon>Desulfobaccales</taxon>
        <taxon>Desulfobaccaceae</taxon>
        <taxon>Desulfobacca</taxon>
    </lineage>
</organism>
<dbReference type="OrthoDB" id="5515124at2"/>
<evidence type="ECO:0000313" key="2">
    <source>
        <dbReference type="Proteomes" id="UP000000483"/>
    </source>
</evidence>
<reference evidence="1 2" key="1">
    <citation type="journal article" date="2011" name="Stand. Genomic Sci.">
        <title>Complete genome sequence of the acetate-degrading sulfate reducer Desulfobacca acetoxidans type strain (ASRB2).</title>
        <authorList>
            <person name="Goker M."/>
            <person name="Teshima H."/>
            <person name="Lapidus A."/>
            <person name="Nolan M."/>
            <person name="Lucas S."/>
            <person name="Hammon N."/>
            <person name="Deshpande S."/>
            <person name="Cheng J.F."/>
            <person name="Tapia R."/>
            <person name="Han C."/>
            <person name="Goodwin L."/>
            <person name="Pitluck S."/>
            <person name="Huntemann M."/>
            <person name="Liolios K."/>
            <person name="Ivanova N."/>
            <person name="Pagani I."/>
            <person name="Mavromatis K."/>
            <person name="Ovchinikova G."/>
            <person name="Pati A."/>
            <person name="Chen A."/>
            <person name="Palaniappan K."/>
            <person name="Land M."/>
            <person name="Hauser L."/>
            <person name="Brambilla E.M."/>
            <person name="Rohde M."/>
            <person name="Spring S."/>
            <person name="Detter J.C."/>
            <person name="Woyke T."/>
            <person name="Bristow J."/>
            <person name="Eisen J.A."/>
            <person name="Markowitz V."/>
            <person name="Hugenholtz P."/>
            <person name="Kyrpides N.C."/>
            <person name="Klenk H.P."/>
        </authorList>
    </citation>
    <scope>NUCLEOTIDE SEQUENCE [LARGE SCALE GENOMIC DNA]</scope>
    <source>
        <strain evidence="2">ATCC 700848 / DSM 11109 / ASRB2</strain>
    </source>
</reference>
<name>F2NHS0_DESAR</name>
<accession>F2NHS0</accession>